<feature type="region of interest" description="Disordered" evidence="3">
    <location>
        <begin position="300"/>
        <end position="324"/>
    </location>
</feature>
<keyword evidence="2" id="KW-0131">Cell cycle</keyword>
<dbReference type="EMBL" id="CM017321">
    <property type="protein sequence ID" value="KAE7997805.1"/>
    <property type="molecule type" value="Genomic_DNA"/>
</dbReference>
<evidence type="ECO:0000256" key="2">
    <source>
        <dbReference type="ARBA" id="ARBA00023306"/>
    </source>
</evidence>
<feature type="compositionally biased region" description="Polar residues" evidence="3">
    <location>
        <begin position="19"/>
        <end position="32"/>
    </location>
</feature>
<feature type="compositionally biased region" description="Polar residues" evidence="3">
    <location>
        <begin position="422"/>
        <end position="438"/>
    </location>
</feature>
<sequence>MNASETSLIPSKTSKKAIFQSQNSGPNQLSSKTPEKLAQLPRRGRSRNRGVALSINDVRKVAESLHERSPGKSGRPKSARRQIESWPDESPARKPKKTAGEAVKLPEKYEILGEFFDSLDSSIRLLRLKGSTPTFTNICPKIESLTDRRFSHGHLAQLKFILREAIEIKRILVFDERTSCMKPDLHVSININAIENDGKLKSESGNMYLRKVFRARLVDFSTSHPEVDEIPEEALPEPFNRPKLDVCSNMGKIPISSFPVKTSIGALAAQQSGESETCIRGDEIPEGIDQNLNLNINAAPTLSLPRPTSTEAPKNQQPAVASHLPPSFRKCFSQKVRSNGAESASQSLSKTCLQPSDLPVQESLINKSSSKKETSSAGAPFPANLSFEPIGNGKHVAFCASPACFPPSCPPATPSKELDAMNSENGSPTETAKINSTPAKLASTPARLMNVTPGLHPPKRCYMSPDDDSTSSPNKLARRPPRSRSLKFDTPIKNENIVDEIDGTGGVSVDNDIFDILPENLLQSLREKERKAIEERDPAISQAKRRLQMIASLPKVFNMIHFLFQSIKQSVITKEELMHKIIASQCDIVDRREVLEQLNLLLELVPDWISEKLLSGGDSLFR</sequence>
<dbReference type="GO" id="GO:0003677">
    <property type="term" value="F:DNA binding"/>
    <property type="evidence" value="ECO:0007669"/>
    <property type="project" value="InterPro"/>
</dbReference>
<evidence type="ECO:0000259" key="4">
    <source>
        <dbReference type="SMART" id="SM01075"/>
    </source>
</evidence>
<dbReference type="CDD" id="cd08767">
    <property type="entry name" value="Cdt1_c"/>
    <property type="match status" value="1"/>
</dbReference>
<dbReference type="InterPro" id="IPR045173">
    <property type="entry name" value="Cdt1"/>
</dbReference>
<dbReference type="GO" id="GO:0030174">
    <property type="term" value="P:regulation of DNA-templated DNA replication initiation"/>
    <property type="evidence" value="ECO:0007669"/>
    <property type="project" value="InterPro"/>
</dbReference>
<dbReference type="GO" id="GO:0000076">
    <property type="term" value="P:DNA replication checkpoint signaling"/>
    <property type="evidence" value="ECO:0007669"/>
    <property type="project" value="TreeGrafter"/>
</dbReference>
<accession>A0A5N6QFA5</accession>
<evidence type="ECO:0000313" key="6">
    <source>
        <dbReference type="Proteomes" id="UP000327013"/>
    </source>
</evidence>
<dbReference type="InterPro" id="IPR032054">
    <property type="entry name" value="Cdt1_C"/>
</dbReference>
<feature type="region of interest" description="Disordered" evidence="3">
    <location>
        <begin position="1"/>
        <end position="101"/>
    </location>
</feature>
<dbReference type="CDD" id="cd08674">
    <property type="entry name" value="Cdt1_m"/>
    <property type="match status" value="1"/>
</dbReference>
<organism evidence="5 6">
    <name type="scientific">Carpinus fangiana</name>
    <dbReference type="NCBI Taxonomy" id="176857"/>
    <lineage>
        <taxon>Eukaryota</taxon>
        <taxon>Viridiplantae</taxon>
        <taxon>Streptophyta</taxon>
        <taxon>Embryophyta</taxon>
        <taxon>Tracheophyta</taxon>
        <taxon>Spermatophyta</taxon>
        <taxon>Magnoliopsida</taxon>
        <taxon>eudicotyledons</taxon>
        <taxon>Gunneridae</taxon>
        <taxon>Pentapetalae</taxon>
        <taxon>rosids</taxon>
        <taxon>fabids</taxon>
        <taxon>Fagales</taxon>
        <taxon>Betulaceae</taxon>
        <taxon>Carpinus</taxon>
    </lineage>
</organism>
<dbReference type="PANTHER" id="PTHR28637">
    <property type="entry name" value="DNA REPLICATION FACTOR CDT1"/>
    <property type="match status" value="1"/>
</dbReference>
<feature type="compositionally biased region" description="Polar residues" evidence="3">
    <location>
        <begin position="1"/>
        <end position="12"/>
    </location>
</feature>
<dbReference type="PANTHER" id="PTHR28637:SF1">
    <property type="entry name" value="DNA REPLICATION FACTOR CDT1"/>
    <property type="match status" value="1"/>
</dbReference>
<evidence type="ECO:0000313" key="5">
    <source>
        <dbReference type="EMBL" id="KAE7997805.1"/>
    </source>
</evidence>
<dbReference type="Gene3D" id="1.10.10.1420">
    <property type="entry name" value="DNA replication factor Cdt1, C-terminal WH domain"/>
    <property type="match status" value="1"/>
</dbReference>
<dbReference type="AlphaFoldDB" id="A0A5N6QFA5"/>
<dbReference type="GO" id="GO:0071163">
    <property type="term" value="P:DNA replication preinitiation complex assembly"/>
    <property type="evidence" value="ECO:0007669"/>
    <property type="project" value="InterPro"/>
</dbReference>
<feature type="compositionally biased region" description="Basic residues" evidence="3">
    <location>
        <begin position="476"/>
        <end position="485"/>
    </location>
</feature>
<dbReference type="GO" id="GO:0000278">
    <property type="term" value="P:mitotic cell cycle"/>
    <property type="evidence" value="ECO:0007669"/>
    <property type="project" value="TreeGrafter"/>
</dbReference>
<gene>
    <name evidence="5" type="ORF">FH972_002408</name>
</gene>
<feature type="domain" description="CDT1 Geminin-binding" evidence="4">
    <location>
        <begin position="105"/>
        <end position="237"/>
    </location>
</feature>
<dbReference type="Pfam" id="PF08839">
    <property type="entry name" value="CDT1"/>
    <property type="match status" value="1"/>
</dbReference>
<proteinExistence type="inferred from homology"/>
<dbReference type="SUPFAM" id="SSF46785">
    <property type="entry name" value="Winged helix' DNA-binding domain"/>
    <property type="match status" value="1"/>
</dbReference>
<feature type="compositionally biased region" description="Polar residues" evidence="3">
    <location>
        <begin position="300"/>
        <end position="319"/>
    </location>
</feature>
<evidence type="ECO:0000256" key="3">
    <source>
        <dbReference type="SAM" id="MobiDB-lite"/>
    </source>
</evidence>
<feature type="compositionally biased region" description="Basic and acidic residues" evidence="3">
    <location>
        <begin position="57"/>
        <end position="70"/>
    </location>
</feature>
<dbReference type="InterPro" id="IPR038090">
    <property type="entry name" value="Cdt1_C_WH_dom_sf"/>
</dbReference>
<comment type="similarity">
    <text evidence="1">Belongs to the Cdt1 family.</text>
</comment>
<dbReference type="InterPro" id="IPR036390">
    <property type="entry name" value="WH_DNA-bd_sf"/>
</dbReference>
<dbReference type="SMART" id="SM01075">
    <property type="entry name" value="CDT1"/>
    <property type="match status" value="1"/>
</dbReference>
<keyword evidence="6" id="KW-1185">Reference proteome</keyword>
<protein>
    <recommendedName>
        <fullName evidence="4">CDT1 Geminin-binding domain-containing protein</fullName>
    </recommendedName>
</protein>
<dbReference type="InterPro" id="IPR014939">
    <property type="entry name" value="CDT1_Gemini-bd-like"/>
</dbReference>
<feature type="region of interest" description="Disordered" evidence="3">
    <location>
        <begin position="415"/>
        <end position="488"/>
    </location>
</feature>
<dbReference type="GO" id="GO:0070182">
    <property type="term" value="F:DNA polymerase binding"/>
    <property type="evidence" value="ECO:0007669"/>
    <property type="project" value="TreeGrafter"/>
</dbReference>
<evidence type="ECO:0000256" key="1">
    <source>
        <dbReference type="ARBA" id="ARBA00008356"/>
    </source>
</evidence>
<name>A0A5N6QFA5_9ROSI</name>
<reference evidence="5 6" key="1">
    <citation type="submission" date="2019-06" db="EMBL/GenBank/DDBJ databases">
        <title>A chromosomal-level reference genome of Carpinus fangiana (Coryloideae, Betulaceae).</title>
        <authorList>
            <person name="Yang X."/>
            <person name="Wang Z."/>
            <person name="Zhang L."/>
            <person name="Hao G."/>
            <person name="Liu J."/>
            <person name="Yang Y."/>
        </authorList>
    </citation>
    <scope>NUCLEOTIDE SEQUENCE [LARGE SCALE GENOMIC DNA]</scope>
    <source>
        <strain evidence="5">Cfa_2016G</strain>
        <tissue evidence="5">Leaf</tissue>
    </source>
</reference>
<dbReference type="Pfam" id="PF16679">
    <property type="entry name" value="CDT1_C"/>
    <property type="match status" value="1"/>
</dbReference>
<dbReference type="OrthoDB" id="341730at2759"/>
<dbReference type="GO" id="GO:0005634">
    <property type="term" value="C:nucleus"/>
    <property type="evidence" value="ECO:0007669"/>
    <property type="project" value="TreeGrafter"/>
</dbReference>
<dbReference type="Proteomes" id="UP000327013">
    <property type="component" value="Chromosome 1"/>
</dbReference>